<evidence type="ECO:0000256" key="9">
    <source>
        <dbReference type="RuleBase" id="RU000320"/>
    </source>
</evidence>
<evidence type="ECO:0000313" key="15">
    <source>
        <dbReference type="EMBL" id="GAA5496593.1"/>
    </source>
</evidence>
<dbReference type="InterPro" id="IPR001750">
    <property type="entry name" value="ND/Mrp_TM"/>
</dbReference>
<feature type="transmembrane region" description="Helical" evidence="10">
    <location>
        <begin position="165"/>
        <end position="190"/>
    </location>
</feature>
<name>A0ABP9V1M8_9BACT</name>
<feature type="transmembrane region" description="Helical" evidence="10">
    <location>
        <begin position="645"/>
        <end position="667"/>
    </location>
</feature>
<dbReference type="InterPro" id="IPR025383">
    <property type="entry name" value="MrpA_C/MbhD"/>
</dbReference>
<keyword evidence="4" id="KW-1003">Cell membrane</keyword>
<dbReference type="PRINTS" id="PR01434">
    <property type="entry name" value="NADHDHGNASE5"/>
</dbReference>
<accession>A0ABP9V1M8</accession>
<feature type="transmembrane region" description="Helical" evidence="10">
    <location>
        <begin position="679"/>
        <end position="697"/>
    </location>
</feature>
<feature type="domain" description="MrpA C-terminal/MbhE" evidence="14">
    <location>
        <begin position="678"/>
        <end position="756"/>
    </location>
</feature>
<feature type="domain" description="MrpA C-terminal/MbhD" evidence="13">
    <location>
        <begin position="603"/>
        <end position="667"/>
    </location>
</feature>
<dbReference type="RefSeq" id="WP_346189243.1">
    <property type="nucleotide sequence ID" value="NZ_BAABRL010000009.1"/>
</dbReference>
<feature type="transmembrane region" description="Helical" evidence="10">
    <location>
        <begin position="408"/>
        <end position="429"/>
    </location>
</feature>
<keyword evidence="2" id="KW-0813">Transport</keyword>
<feature type="transmembrane region" description="Helical" evidence="10">
    <location>
        <begin position="300"/>
        <end position="319"/>
    </location>
</feature>
<dbReference type="Pfam" id="PF00662">
    <property type="entry name" value="Proton_antipo_N"/>
    <property type="match status" value="1"/>
</dbReference>
<dbReference type="EMBL" id="BAABRL010000009">
    <property type="protein sequence ID" value="GAA5496593.1"/>
    <property type="molecule type" value="Genomic_DNA"/>
</dbReference>
<evidence type="ECO:0000256" key="2">
    <source>
        <dbReference type="ARBA" id="ARBA00022448"/>
    </source>
</evidence>
<sequence>MIDLLPGILLLLLLPCFIVPALGSFPSGRFGWLISLPAFAAFFLLLQAAPGILEGQPVEYRVPWVPLLNVDFSLHLSGIRLILALLVTGIGGFIQLYAYGYMHGPSPTKRMAILLYLFMFAMAGVCLADHMIVFFIFWEITSVSSYLLIGFNHADKVSRRNALQALLVTGLGGVSLLLGFIMMASITGVWHLSEIAAFQPQLVSSSFYPAILTLVLLGAFTKSAQFPFHFWLPNAMAAPTPVSAYLHSATMVKAGVFLLFLMTPILGMTTAWSTALLISGGITFFLGGAFGFVQNDLKKILAGSTLAILGMITFLIGIGGSKASLAAVLVLLAHAFYKASLFMIAGCVDHSTGTRDIQVLGGLKKAMPLTALAAALAGLSMSGLPPFLGFIGKEYALKAALYSPDKIILLSTIIVSSMLIVGLALKAAYKPFWGTPQAPKEDIHESSTSMLLGPLILSCLGILTGLLPFTVSQLVISSTDQLSTSAYKDGIHLWSGFNLPLLLSTISIGLGITLYAFRDKVTPALAIIKPQSFDSLYEGTLNAILKFASKLTTGLQSGFLRHYIIIIILSTFVLIYQKLITFGVSNIFNSALPWNIPVVVITILMLGAILVAVNSRSRLTTLVALGLIGYGVAFLFMEYSAPDLAITQILVETLTVVLFASVVRKLPDHKPLSSTRSKIYDLTLSIAFGTMITLLVLKSNSLNLGHGISDAISRLSYPEGKGSNIVNVILVDFRALDTWGEICVLAIASLGAASILNTGIRKREK</sequence>
<feature type="transmembrane region" description="Helical" evidence="10">
    <location>
        <begin position="491"/>
        <end position="517"/>
    </location>
</feature>
<dbReference type="InterPro" id="IPR050616">
    <property type="entry name" value="CPA3_Na-H_Antiporter_A"/>
</dbReference>
<dbReference type="Pfam" id="PF13244">
    <property type="entry name" value="MbhD"/>
    <property type="match status" value="1"/>
</dbReference>
<evidence type="ECO:0000313" key="16">
    <source>
        <dbReference type="Proteomes" id="UP001424741"/>
    </source>
</evidence>
<evidence type="ECO:0000256" key="5">
    <source>
        <dbReference type="ARBA" id="ARBA00022692"/>
    </source>
</evidence>
<feature type="transmembrane region" description="Helical" evidence="10">
    <location>
        <begin position="244"/>
        <end position="266"/>
    </location>
</feature>
<feature type="transmembrane region" description="Helical" evidence="10">
    <location>
        <begin position="450"/>
        <end position="471"/>
    </location>
</feature>
<evidence type="ECO:0000259" key="11">
    <source>
        <dbReference type="Pfam" id="PF00361"/>
    </source>
</evidence>
<keyword evidence="3" id="KW-0050">Antiport</keyword>
<dbReference type="Proteomes" id="UP001424741">
    <property type="component" value="Unassembled WGS sequence"/>
</dbReference>
<dbReference type="InterPro" id="IPR046806">
    <property type="entry name" value="MrpA_C/MbhE"/>
</dbReference>
<feature type="transmembrane region" description="Helical" evidence="10">
    <location>
        <begin position="81"/>
        <end position="101"/>
    </location>
</feature>
<feature type="transmembrane region" description="Helical" evidence="10">
    <location>
        <begin position="33"/>
        <end position="53"/>
    </location>
</feature>
<proteinExistence type="predicted"/>
<feature type="transmembrane region" description="Helical" evidence="10">
    <location>
        <begin position="369"/>
        <end position="388"/>
    </location>
</feature>
<evidence type="ECO:0000256" key="7">
    <source>
        <dbReference type="ARBA" id="ARBA00023065"/>
    </source>
</evidence>
<evidence type="ECO:0000256" key="1">
    <source>
        <dbReference type="ARBA" id="ARBA00004651"/>
    </source>
</evidence>
<dbReference type="Pfam" id="PF20501">
    <property type="entry name" value="MbhE"/>
    <property type="match status" value="1"/>
</dbReference>
<feature type="domain" description="NADH-Ubiquinone oxidoreductase (complex I) chain 5 N-terminal" evidence="12">
    <location>
        <begin position="68"/>
        <end position="104"/>
    </location>
</feature>
<feature type="transmembrane region" description="Helical" evidence="10">
    <location>
        <begin position="272"/>
        <end position="293"/>
    </location>
</feature>
<evidence type="ECO:0000256" key="10">
    <source>
        <dbReference type="SAM" id="Phobius"/>
    </source>
</evidence>
<keyword evidence="5 9" id="KW-0812">Transmembrane</keyword>
<feature type="transmembrane region" description="Helical" evidence="10">
    <location>
        <begin position="113"/>
        <end position="138"/>
    </location>
</feature>
<organism evidence="15 16">
    <name type="scientific">Rubritalea halochordaticola</name>
    <dbReference type="NCBI Taxonomy" id="714537"/>
    <lineage>
        <taxon>Bacteria</taxon>
        <taxon>Pseudomonadati</taxon>
        <taxon>Verrucomicrobiota</taxon>
        <taxon>Verrucomicrobiia</taxon>
        <taxon>Verrucomicrobiales</taxon>
        <taxon>Rubritaleaceae</taxon>
        <taxon>Rubritalea</taxon>
    </lineage>
</organism>
<feature type="transmembrane region" description="Helical" evidence="10">
    <location>
        <begin position="594"/>
        <end position="612"/>
    </location>
</feature>
<comment type="caution">
    <text evidence="15">The sequence shown here is derived from an EMBL/GenBank/DDBJ whole genome shotgun (WGS) entry which is preliminary data.</text>
</comment>
<keyword evidence="7" id="KW-0406">Ion transport</keyword>
<evidence type="ECO:0000259" key="13">
    <source>
        <dbReference type="Pfam" id="PF13244"/>
    </source>
</evidence>
<evidence type="ECO:0000256" key="8">
    <source>
        <dbReference type="ARBA" id="ARBA00023136"/>
    </source>
</evidence>
<feature type="transmembrane region" description="Helical" evidence="10">
    <location>
        <begin position="619"/>
        <end position="639"/>
    </location>
</feature>
<gene>
    <name evidence="15" type="primary">mrpA</name>
    <name evidence="15" type="ORF">Rhal01_02778</name>
</gene>
<evidence type="ECO:0000256" key="4">
    <source>
        <dbReference type="ARBA" id="ARBA00022475"/>
    </source>
</evidence>
<evidence type="ECO:0000256" key="6">
    <source>
        <dbReference type="ARBA" id="ARBA00022989"/>
    </source>
</evidence>
<feature type="transmembrane region" description="Helical" evidence="10">
    <location>
        <begin position="210"/>
        <end position="232"/>
    </location>
</feature>
<protein>
    <submittedName>
        <fullName evidence="15">Na(+)/H(+) antiporter subunit A</fullName>
    </submittedName>
</protein>
<dbReference type="InterPro" id="IPR001516">
    <property type="entry name" value="Proton_antipo_N"/>
</dbReference>
<evidence type="ECO:0000259" key="14">
    <source>
        <dbReference type="Pfam" id="PF20501"/>
    </source>
</evidence>
<comment type="subcellular location">
    <subcellularLocation>
        <location evidence="1">Cell membrane</location>
        <topology evidence="1">Multi-pass membrane protein</topology>
    </subcellularLocation>
    <subcellularLocation>
        <location evidence="9">Membrane</location>
        <topology evidence="9">Multi-pass membrane protein</topology>
    </subcellularLocation>
</comment>
<dbReference type="Pfam" id="PF00361">
    <property type="entry name" value="Proton_antipo_M"/>
    <property type="match status" value="1"/>
</dbReference>
<evidence type="ECO:0000256" key="3">
    <source>
        <dbReference type="ARBA" id="ARBA00022449"/>
    </source>
</evidence>
<dbReference type="PANTHER" id="PTHR43373">
    <property type="entry name" value="NA(+)/H(+) ANTIPORTER SUBUNIT"/>
    <property type="match status" value="1"/>
</dbReference>
<feature type="transmembrane region" description="Helical" evidence="10">
    <location>
        <begin position="739"/>
        <end position="760"/>
    </location>
</feature>
<feature type="transmembrane region" description="Helical" evidence="10">
    <location>
        <begin position="325"/>
        <end position="348"/>
    </location>
</feature>
<keyword evidence="16" id="KW-1185">Reference proteome</keyword>
<keyword evidence="6 10" id="KW-1133">Transmembrane helix</keyword>
<dbReference type="PANTHER" id="PTHR43373:SF1">
    <property type="entry name" value="NA(+)_H(+) ANTIPORTER SUBUNIT A"/>
    <property type="match status" value="1"/>
</dbReference>
<reference evidence="15 16" key="1">
    <citation type="submission" date="2024-02" db="EMBL/GenBank/DDBJ databases">
        <title>Rubritalea halochordaticola NBRC 107102.</title>
        <authorList>
            <person name="Ichikawa N."/>
            <person name="Katano-Makiyama Y."/>
            <person name="Hidaka K."/>
        </authorList>
    </citation>
    <scope>NUCLEOTIDE SEQUENCE [LARGE SCALE GENOMIC DNA]</scope>
    <source>
        <strain evidence="15 16">NBRC 107102</strain>
    </source>
</reference>
<evidence type="ECO:0000259" key="12">
    <source>
        <dbReference type="Pfam" id="PF00662"/>
    </source>
</evidence>
<feature type="transmembrane region" description="Helical" evidence="10">
    <location>
        <begin position="563"/>
        <end position="588"/>
    </location>
</feature>
<feature type="domain" description="NADH:quinone oxidoreductase/Mrp antiporter transmembrane" evidence="11">
    <location>
        <begin position="128"/>
        <end position="412"/>
    </location>
</feature>
<keyword evidence="8 10" id="KW-0472">Membrane</keyword>